<proteinExistence type="predicted"/>
<sequence length="114" mass="12332">MARFEKFDQELAQGRVFALRLLRFFLYASSVLVLALLPGIAGFYLLAGLPLEVACLSALSILGGLGPVAEGGGAALAWFSAFYGLFADTLFLLAVGILLSPLIHRVLHRWHLTE</sequence>
<feature type="transmembrane region" description="Helical" evidence="1">
    <location>
        <begin position="24"/>
        <end position="46"/>
    </location>
</feature>
<keyword evidence="1" id="KW-0812">Transmembrane</keyword>
<evidence type="ECO:0000313" key="3">
    <source>
        <dbReference type="Proteomes" id="UP001059672"/>
    </source>
</evidence>
<dbReference type="RefSeq" id="WP_255836890.1">
    <property type="nucleotide sequence ID" value="NZ_CP073346.1"/>
</dbReference>
<keyword evidence="1" id="KW-1133">Transmembrane helix</keyword>
<organism evidence="2 3">
    <name type="scientific">Pseudomonas benzenivorans</name>
    <dbReference type="NCBI Taxonomy" id="556533"/>
    <lineage>
        <taxon>Bacteria</taxon>
        <taxon>Pseudomonadati</taxon>
        <taxon>Pseudomonadota</taxon>
        <taxon>Gammaproteobacteria</taxon>
        <taxon>Pseudomonadales</taxon>
        <taxon>Pseudomonadaceae</taxon>
        <taxon>Pseudomonas</taxon>
    </lineage>
</organism>
<evidence type="ECO:0000256" key="1">
    <source>
        <dbReference type="SAM" id="Phobius"/>
    </source>
</evidence>
<dbReference type="Proteomes" id="UP001059672">
    <property type="component" value="Chromosome"/>
</dbReference>
<gene>
    <name evidence="2" type="ORF">KDW96_14080</name>
</gene>
<keyword evidence="3" id="KW-1185">Reference proteome</keyword>
<protein>
    <submittedName>
        <fullName evidence="2">Uncharacterized protein</fullName>
    </submittedName>
</protein>
<accession>A0ABY5H3F5</accession>
<feature type="transmembrane region" description="Helical" evidence="1">
    <location>
        <begin position="75"/>
        <end position="99"/>
    </location>
</feature>
<reference evidence="2" key="1">
    <citation type="submission" date="2021-04" db="EMBL/GenBank/DDBJ databases">
        <title>Oceanospirillales bacteria with DddD are important DMSP degraders in coastal seawater.</title>
        <authorList>
            <person name="Liu J."/>
        </authorList>
    </citation>
    <scope>NUCLEOTIDE SEQUENCE</scope>
    <source>
        <strain evidence="2">D13-4</strain>
    </source>
</reference>
<keyword evidence="1" id="KW-0472">Membrane</keyword>
<name>A0ABY5H3F5_9PSED</name>
<dbReference type="EMBL" id="CP073346">
    <property type="protein sequence ID" value="UTW06311.1"/>
    <property type="molecule type" value="Genomic_DNA"/>
</dbReference>
<evidence type="ECO:0000313" key="2">
    <source>
        <dbReference type="EMBL" id="UTW06311.1"/>
    </source>
</evidence>